<name>A0A327QLC8_9BACT</name>
<gene>
    <name evidence="1" type="ORF">LX64_02634</name>
</gene>
<evidence type="ECO:0000313" key="2">
    <source>
        <dbReference type="Proteomes" id="UP000249547"/>
    </source>
</evidence>
<comment type="caution">
    <text evidence="1">The sequence shown here is derived from an EMBL/GenBank/DDBJ whole genome shotgun (WGS) entry which is preliminary data.</text>
</comment>
<dbReference type="AlphaFoldDB" id="A0A327QLC8"/>
<proteinExistence type="predicted"/>
<keyword evidence="2" id="KW-1185">Reference proteome</keyword>
<protein>
    <submittedName>
        <fullName evidence="1">Uncharacterized protein</fullName>
    </submittedName>
</protein>
<sequence>MSLRIEKNQDDMVYQAKGLYKPKVDDTEEDTIVTLYENYEKIKNYHISYTLASEEMSTFLAFDPAETSKEKAVLQSEKVTDIGIFVLNKVSINDNAFPYAIWNELKNYPLVIEDSGDAVFDVERYIANSDAEPQDTNKPTEIPWYPSNRASREVLNRDAWYLFENEFGGLYRTATPKLEEELLYATAFHNAELNDGTLPLVTVTFKDFFKQENVKLQPAIGKLTLPTQPTREQVFNLLVKNGYLHAAIYIADDVVDNATVGSLFVFEYSVVLGLRPHKETRNEEEALQIQNRRTSLGYLVVDLAGKIYSYTMEQINYFRESKNPGRISIIELSQIIKNTTKATPSEGALKSHLQFEFTYKAFACGMKRISNEIHFYPFNGIEWKVLKSLRDLTVWDEPTLAQPFKHVGKDKLALFLKGYYPKNNPQQSFFCH</sequence>
<dbReference type="RefSeq" id="WP_111598061.1">
    <property type="nucleotide sequence ID" value="NZ_QLLL01000004.1"/>
</dbReference>
<evidence type="ECO:0000313" key="1">
    <source>
        <dbReference type="EMBL" id="RAJ05476.1"/>
    </source>
</evidence>
<accession>A0A327QLC8</accession>
<reference evidence="1 2" key="1">
    <citation type="submission" date="2018-06" db="EMBL/GenBank/DDBJ databases">
        <title>Genomic Encyclopedia of Archaeal and Bacterial Type Strains, Phase II (KMG-II): from individual species to whole genera.</title>
        <authorList>
            <person name="Goeker M."/>
        </authorList>
    </citation>
    <scope>NUCLEOTIDE SEQUENCE [LARGE SCALE GENOMIC DNA]</scope>
    <source>
        <strain evidence="1 2">DSM 23857</strain>
    </source>
</reference>
<organism evidence="1 2">
    <name type="scientific">Chitinophaga skermanii</name>
    <dbReference type="NCBI Taxonomy" id="331697"/>
    <lineage>
        <taxon>Bacteria</taxon>
        <taxon>Pseudomonadati</taxon>
        <taxon>Bacteroidota</taxon>
        <taxon>Chitinophagia</taxon>
        <taxon>Chitinophagales</taxon>
        <taxon>Chitinophagaceae</taxon>
        <taxon>Chitinophaga</taxon>
    </lineage>
</organism>
<dbReference type="Proteomes" id="UP000249547">
    <property type="component" value="Unassembled WGS sequence"/>
</dbReference>
<dbReference type="EMBL" id="QLLL01000004">
    <property type="protein sequence ID" value="RAJ05476.1"/>
    <property type="molecule type" value="Genomic_DNA"/>
</dbReference>